<keyword evidence="3" id="KW-0206">Cytoskeleton</keyword>
<dbReference type="PANTHER" id="PTHR24107">
    <property type="entry name" value="YNEIN REGULATORY COMPLEX SUBUNIT 5"/>
    <property type="match status" value="1"/>
</dbReference>
<evidence type="ECO:0000313" key="5">
    <source>
        <dbReference type="EMBL" id="ETO28181.1"/>
    </source>
</evidence>
<evidence type="ECO:0000256" key="4">
    <source>
        <dbReference type="SAM" id="Coils"/>
    </source>
</evidence>
<dbReference type="OMA" id="HDEMENA"/>
<proteinExistence type="predicted"/>
<keyword evidence="6" id="KW-1185">Reference proteome</keyword>
<keyword evidence="2" id="KW-0963">Cytoplasm</keyword>
<dbReference type="InterPro" id="IPR052410">
    <property type="entry name" value="DRC5"/>
</dbReference>
<comment type="caution">
    <text evidence="5">The sequence shown here is derived from an EMBL/GenBank/DDBJ whole genome shotgun (WGS) entry which is preliminary data.</text>
</comment>
<gene>
    <name evidence="5" type="ORF">RFI_08949</name>
</gene>
<reference evidence="5 6" key="1">
    <citation type="journal article" date="2013" name="Curr. Biol.">
        <title>The Genome of the Foraminiferan Reticulomyxa filosa.</title>
        <authorList>
            <person name="Glockner G."/>
            <person name="Hulsmann N."/>
            <person name="Schleicher M."/>
            <person name="Noegel A.A."/>
            <person name="Eichinger L."/>
            <person name="Gallinger C."/>
            <person name="Pawlowski J."/>
            <person name="Sierra R."/>
            <person name="Euteneuer U."/>
            <person name="Pillet L."/>
            <person name="Moustafa A."/>
            <person name="Platzer M."/>
            <person name="Groth M."/>
            <person name="Szafranski K."/>
            <person name="Schliwa M."/>
        </authorList>
    </citation>
    <scope>NUCLEOTIDE SEQUENCE [LARGE SCALE GENOMIC DNA]</scope>
</reference>
<evidence type="ECO:0000256" key="3">
    <source>
        <dbReference type="ARBA" id="ARBA00023212"/>
    </source>
</evidence>
<dbReference type="InterPro" id="IPR032675">
    <property type="entry name" value="LRR_dom_sf"/>
</dbReference>
<dbReference type="OrthoDB" id="341587at2759"/>
<dbReference type="Proteomes" id="UP000023152">
    <property type="component" value="Unassembled WGS sequence"/>
</dbReference>
<dbReference type="EMBL" id="ASPP01006817">
    <property type="protein sequence ID" value="ETO28181.1"/>
    <property type="molecule type" value="Genomic_DNA"/>
</dbReference>
<comment type="subcellular location">
    <subcellularLocation>
        <location evidence="1">Cytoplasm</location>
        <location evidence="1">Cytoskeleton</location>
    </subcellularLocation>
</comment>
<protein>
    <submittedName>
        <fullName evidence="5">Uncharacterized protein</fullName>
    </submittedName>
</protein>
<dbReference type="Gene3D" id="3.80.10.10">
    <property type="entry name" value="Ribonuclease Inhibitor"/>
    <property type="match status" value="1"/>
</dbReference>
<name>X6NQ84_RETFI</name>
<accession>X6NQ84</accession>
<dbReference type="SUPFAM" id="SSF52047">
    <property type="entry name" value="RNI-like"/>
    <property type="match status" value="1"/>
</dbReference>
<organism evidence="5 6">
    <name type="scientific">Reticulomyxa filosa</name>
    <dbReference type="NCBI Taxonomy" id="46433"/>
    <lineage>
        <taxon>Eukaryota</taxon>
        <taxon>Sar</taxon>
        <taxon>Rhizaria</taxon>
        <taxon>Retaria</taxon>
        <taxon>Foraminifera</taxon>
        <taxon>Monothalamids</taxon>
        <taxon>Reticulomyxidae</taxon>
        <taxon>Reticulomyxa</taxon>
    </lineage>
</organism>
<feature type="coiled-coil region" evidence="4">
    <location>
        <begin position="450"/>
        <end position="565"/>
    </location>
</feature>
<keyword evidence="4" id="KW-0175">Coiled coil</keyword>
<feature type="coiled-coil region" evidence="4">
    <location>
        <begin position="385"/>
        <end position="419"/>
    </location>
</feature>
<dbReference type="PANTHER" id="PTHR24107:SF20">
    <property type="entry name" value="DYNEIN REGULATORY COMPLEX SUBUNIT 5"/>
    <property type="match status" value="1"/>
</dbReference>
<feature type="coiled-coil region" evidence="4">
    <location>
        <begin position="262"/>
        <end position="310"/>
    </location>
</feature>
<dbReference type="SMART" id="SM00368">
    <property type="entry name" value="LRR_RI"/>
    <property type="match status" value="3"/>
</dbReference>
<dbReference type="GO" id="GO:0005856">
    <property type="term" value="C:cytoskeleton"/>
    <property type="evidence" value="ECO:0007669"/>
    <property type="project" value="UniProtKB-SubCell"/>
</dbReference>
<sequence length="651" mass="76135">MEKAIILSKLREQQFINEINFGDMNLRDEGYLRKKQSRKFYQAKICKLKLGCMILCHELAAQTHNLNDCTSINLEGNDIGELGCKILAEFIKSNNIPITHLKLAWNFLGLDHSLHYLCRDLMYTNITHLDLHNNQINEESVLEIATFLEKNPKLVHLDLRFNTIGINGALHILQALKNNTNLKECLLNGNPIPFQILQDIKRLHQKTESSSQQELESKDYLQSELSVTQQILTNGDDIEIFPTVVLQKQSIDSLQLQHKIDIANFDESLQKKTKIIESLQQEINELSQEKVTLSTEAAKLQSELKQSAEDNNISISKFEQLKQENTLLEISFNDLKLLHQSETKRLQLEIETLTSFVHMKNKQYNQQKPKKQHDEMENALQAKFKQEKEDIVAKFEKEKQLLQNSIHELEKSNIELTQAKALCQSEILSLQMNHEKYLIEIEKKCCQQQSQQINLQIQELQGRMNELKQAKDLVESQKNEQMQQNTQMLETLKNENKEYKEWLLTEQKTKNEYKKEINELNMKITMHENTAEQLKLKLQSQELSLQQCNDQMKQLTNEHNMTLKRILKEHNKQLTILHQSLNDKGQRLTVMEHRNNTLELQLHMSEEKEIEKFNILSNVMKDVKFLIERTTVTRDPGPKELDNKKSKQSNV</sequence>
<dbReference type="AlphaFoldDB" id="X6NQ84"/>
<evidence type="ECO:0000313" key="6">
    <source>
        <dbReference type="Proteomes" id="UP000023152"/>
    </source>
</evidence>
<evidence type="ECO:0000256" key="2">
    <source>
        <dbReference type="ARBA" id="ARBA00022490"/>
    </source>
</evidence>
<evidence type="ECO:0000256" key="1">
    <source>
        <dbReference type="ARBA" id="ARBA00004245"/>
    </source>
</evidence>